<dbReference type="OrthoDB" id="4509278at2759"/>
<reference evidence="2" key="1">
    <citation type="submission" date="2022-12" db="EMBL/GenBank/DDBJ databases">
        <authorList>
            <person name="Petersen C."/>
        </authorList>
    </citation>
    <scope>NUCLEOTIDE SEQUENCE</scope>
    <source>
        <strain evidence="2">IBT 29677</strain>
    </source>
</reference>
<dbReference type="RefSeq" id="XP_056484571.1">
    <property type="nucleotide sequence ID" value="XM_056633951.1"/>
</dbReference>
<evidence type="ECO:0008006" key="4">
    <source>
        <dbReference type="Google" id="ProtNLM"/>
    </source>
</evidence>
<organism evidence="2 3">
    <name type="scientific">Penicillium cosmopolitanum</name>
    <dbReference type="NCBI Taxonomy" id="1131564"/>
    <lineage>
        <taxon>Eukaryota</taxon>
        <taxon>Fungi</taxon>
        <taxon>Dikarya</taxon>
        <taxon>Ascomycota</taxon>
        <taxon>Pezizomycotina</taxon>
        <taxon>Eurotiomycetes</taxon>
        <taxon>Eurotiomycetidae</taxon>
        <taxon>Eurotiales</taxon>
        <taxon>Aspergillaceae</taxon>
        <taxon>Penicillium</taxon>
    </lineage>
</organism>
<gene>
    <name evidence="2" type="ORF">N7509_009314</name>
</gene>
<comment type="caution">
    <text evidence="2">The sequence shown here is derived from an EMBL/GenBank/DDBJ whole genome shotgun (WGS) entry which is preliminary data.</text>
</comment>
<keyword evidence="1" id="KW-0732">Signal</keyword>
<feature type="signal peptide" evidence="1">
    <location>
        <begin position="1"/>
        <end position="19"/>
    </location>
</feature>
<evidence type="ECO:0000256" key="1">
    <source>
        <dbReference type="SAM" id="SignalP"/>
    </source>
</evidence>
<accession>A0A9W9VP66</accession>
<name>A0A9W9VP66_9EURO</name>
<feature type="chain" id="PRO_5040799135" description="AA1-like domain-containing protein" evidence="1">
    <location>
        <begin position="20"/>
        <end position="164"/>
    </location>
</feature>
<dbReference type="AlphaFoldDB" id="A0A9W9VP66"/>
<dbReference type="Proteomes" id="UP001147747">
    <property type="component" value="Unassembled WGS sequence"/>
</dbReference>
<evidence type="ECO:0000313" key="2">
    <source>
        <dbReference type="EMBL" id="KAJ5386773.1"/>
    </source>
</evidence>
<dbReference type="GeneID" id="81372931"/>
<keyword evidence="3" id="KW-1185">Reference proteome</keyword>
<proteinExistence type="predicted"/>
<protein>
    <recommendedName>
        <fullName evidence="4">AA1-like domain-containing protein</fullName>
    </recommendedName>
</protein>
<reference evidence="2" key="2">
    <citation type="journal article" date="2023" name="IMA Fungus">
        <title>Comparative genomic study of the Penicillium genus elucidates a diverse pangenome and 15 lateral gene transfer events.</title>
        <authorList>
            <person name="Petersen C."/>
            <person name="Sorensen T."/>
            <person name="Nielsen M.R."/>
            <person name="Sondergaard T.E."/>
            <person name="Sorensen J.L."/>
            <person name="Fitzpatrick D.A."/>
            <person name="Frisvad J.C."/>
            <person name="Nielsen K.L."/>
        </authorList>
    </citation>
    <scope>NUCLEOTIDE SEQUENCE</scope>
    <source>
        <strain evidence="2">IBT 29677</strain>
    </source>
</reference>
<sequence length="164" mass="17105">MKFSEIITFSAALATSASASPAKPNVLSISHITSSTNGVTCTFEGVDNSVTSLSGAGSVDVGPPQTQVSGHCSKLWRRNAQPQRRNTVFVTFEGAADAEFSQHFPTDGTPTKIWNPLSISHIQINQAGVSCTFNGIDNSVTSLTGPATVDVGPPQTQIEGTCHA</sequence>
<dbReference type="EMBL" id="JAPZBU010000009">
    <property type="protein sequence ID" value="KAJ5386773.1"/>
    <property type="molecule type" value="Genomic_DNA"/>
</dbReference>
<evidence type="ECO:0000313" key="3">
    <source>
        <dbReference type="Proteomes" id="UP001147747"/>
    </source>
</evidence>